<evidence type="ECO:0000256" key="1">
    <source>
        <dbReference type="ARBA" id="ARBA00004236"/>
    </source>
</evidence>
<dbReference type="InterPro" id="IPR022781">
    <property type="entry name" value="Flagellar_biosynth_FliO"/>
</dbReference>
<keyword evidence="2" id="KW-1003">Cell membrane</keyword>
<keyword evidence="4" id="KW-1133">Transmembrane helix</keyword>
<keyword evidence="6" id="KW-0969">Cilium</keyword>
<comment type="caution">
    <text evidence="6">The sequence shown here is derived from an EMBL/GenBank/DDBJ whole genome shotgun (WGS) entry which is preliminary data.</text>
</comment>
<dbReference type="EMBL" id="JAQSIP010000008">
    <property type="protein sequence ID" value="MDD0840094.1"/>
    <property type="molecule type" value="Genomic_DNA"/>
</dbReference>
<keyword evidence="7" id="KW-1185">Reference proteome</keyword>
<keyword evidence="3" id="KW-0812">Transmembrane</keyword>
<gene>
    <name evidence="6" type="ORF">PSQ40_16030</name>
</gene>
<evidence type="ECO:0000313" key="7">
    <source>
        <dbReference type="Proteomes" id="UP001528673"/>
    </source>
</evidence>
<keyword evidence="6" id="KW-0282">Flagellum</keyword>
<dbReference type="Proteomes" id="UP001528673">
    <property type="component" value="Unassembled WGS sequence"/>
</dbReference>
<evidence type="ECO:0000313" key="6">
    <source>
        <dbReference type="EMBL" id="MDD0840094.1"/>
    </source>
</evidence>
<proteinExistence type="predicted"/>
<comment type="subcellular location">
    <subcellularLocation>
        <location evidence="1">Cell membrane</location>
    </subcellularLocation>
</comment>
<reference evidence="6 7" key="1">
    <citation type="submission" date="2023-02" db="EMBL/GenBank/DDBJ databases">
        <title>Bacterial whole genomic sequence of Curvibacter sp. HBC61.</title>
        <authorList>
            <person name="Le V."/>
            <person name="Ko S.-R."/>
            <person name="Ahn C.-Y."/>
            <person name="Oh H.-M."/>
        </authorList>
    </citation>
    <scope>NUCLEOTIDE SEQUENCE [LARGE SCALE GENOMIC DNA]</scope>
    <source>
        <strain evidence="6 7">HBC61</strain>
    </source>
</reference>
<evidence type="ECO:0000256" key="3">
    <source>
        <dbReference type="ARBA" id="ARBA00022692"/>
    </source>
</evidence>
<keyword evidence="5" id="KW-0472">Membrane</keyword>
<evidence type="ECO:0000256" key="2">
    <source>
        <dbReference type="ARBA" id="ARBA00022475"/>
    </source>
</evidence>
<protein>
    <submittedName>
        <fullName evidence="6">Flagellar biosynthetic protein FliO</fullName>
    </submittedName>
</protein>
<dbReference type="Pfam" id="PF04347">
    <property type="entry name" value="FliO"/>
    <property type="match status" value="1"/>
</dbReference>
<evidence type="ECO:0000256" key="4">
    <source>
        <dbReference type="ARBA" id="ARBA00022989"/>
    </source>
</evidence>
<dbReference type="RefSeq" id="WP_273952828.1">
    <property type="nucleotide sequence ID" value="NZ_JAQSIP010000008.1"/>
</dbReference>
<name>A0ABT5N1A7_9BURK</name>
<sequence>MWQSIGPLALLVALLALLPMGLRWLQRRQGAKGGAGAWFSSDLISSVAVGPQQRVVTVEVGPAHARSWLVLGVTAQQVTCLHTIPMAPGAAAEAQALAAPAAPGASDGV</sequence>
<evidence type="ECO:0000256" key="5">
    <source>
        <dbReference type="ARBA" id="ARBA00023136"/>
    </source>
</evidence>
<accession>A0ABT5N1A7</accession>
<keyword evidence="6" id="KW-0966">Cell projection</keyword>
<organism evidence="6 7">
    <name type="scientific">Curvibacter cyanobacteriorum</name>
    <dbReference type="NCBI Taxonomy" id="3026422"/>
    <lineage>
        <taxon>Bacteria</taxon>
        <taxon>Pseudomonadati</taxon>
        <taxon>Pseudomonadota</taxon>
        <taxon>Betaproteobacteria</taxon>
        <taxon>Burkholderiales</taxon>
        <taxon>Comamonadaceae</taxon>
        <taxon>Curvibacter</taxon>
    </lineage>
</organism>